<keyword evidence="1" id="KW-1133">Transmembrane helix</keyword>
<dbReference type="Gene3D" id="3.90.550.10">
    <property type="entry name" value="Spore Coat Polysaccharide Biosynthesis Protein SpsA, Chain A"/>
    <property type="match status" value="1"/>
</dbReference>
<dbReference type="InterPro" id="IPR002495">
    <property type="entry name" value="Glyco_trans_8"/>
</dbReference>
<dbReference type="PANTHER" id="PTHR11183">
    <property type="entry name" value="GLYCOGENIN SUBFAMILY MEMBER"/>
    <property type="match status" value="1"/>
</dbReference>
<protein>
    <submittedName>
        <fullName evidence="2">Glycosyltransferase family 8 protein</fullName>
    </submittedName>
</protein>
<dbReference type="EMBL" id="MU006116">
    <property type="protein sequence ID" value="KAF2834634.1"/>
    <property type="molecule type" value="Genomic_DNA"/>
</dbReference>
<proteinExistence type="predicted"/>
<dbReference type="Pfam" id="PF01501">
    <property type="entry name" value="Glyco_transf_8"/>
    <property type="match status" value="1"/>
</dbReference>
<dbReference type="SUPFAM" id="SSF53448">
    <property type="entry name" value="Nucleotide-diphospho-sugar transferases"/>
    <property type="match status" value="1"/>
</dbReference>
<evidence type="ECO:0000313" key="3">
    <source>
        <dbReference type="Proteomes" id="UP000799429"/>
    </source>
</evidence>
<comment type="caution">
    <text evidence="2">The sequence shown here is derived from an EMBL/GenBank/DDBJ whole genome shotgun (WGS) entry which is preliminary data.</text>
</comment>
<feature type="transmembrane region" description="Helical" evidence="1">
    <location>
        <begin position="20"/>
        <end position="41"/>
    </location>
</feature>
<gene>
    <name evidence="2" type="ORF">M501DRAFT_943725</name>
</gene>
<keyword evidence="3" id="KW-1185">Reference proteome</keyword>
<dbReference type="Proteomes" id="UP000799429">
    <property type="component" value="Unassembled WGS sequence"/>
</dbReference>
<reference evidence="2" key="1">
    <citation type="journal article" date="2020" name="Stud. Mycol.">
        <title>101 Dothideomycetes genomes: a test case for predicting lifestyles and emergence of pathogens.</title>
        <authorList>
            <person name="Haridas S."/>
            <person name="Albert R."/>
            <person name="Binder M."/>
            <person name="Bloem J."/>
            <person name="Labutti K."/>
            <person name="Salamov A."/>
            <person name="Andreopoulos B."/>
            <person name="Baker S."/>
            <person name="Barry K."/>
            <person name="Bills G."/>
            <person name="Bluhm B."/>
            <person name="Cannon C."/>
            <person name="Castanera R."/>
            <person name="Culley D."/>
            <person name="Daum C."/>
            <person name="Ezra D."/>
            <person name="Gonzalez J."/>
            <person name="Henrissat B."/>
            <person name="Kuo A."/>
            <person name="Liang C."/>
            <person name="Lipzen A."/>
            <person name="Lutzoni F."/>
            <person name="Magnuson J."/>
            <person name="Mondo S."/>
            <person name="Nolan M."/>
            <person name="Ohm R."/>
            <person name="Pangilinan J."/>
            <person name="Park H.-J."/>
            <person name="Ramirez L."/>
            <person name="Alfaro M."/>
            <person name="Sun H."/>
            <person name="Tritt A."/>
            <person name="Yoshinaga Y."/>
            <person name="Zwiers L.-H."/>
            <person name="Turgeon B."/>
            <person name="Goodwin S."/>
            <person name="Spatafora J."/>
            <person name="Crous P."/>
            <person name="Grigoriev I."/>
        </authorList>
    </citation>
    <scope>NUCLEOTIDE SEQUENCE</scope>
    <source>
        <strain evidence="2">CBS 101060</strain>
    </source>
</reference>
<sequence length="398" mass="45516">MSQPLHSFSSYRSCALSTAYTRLLLVSGIFLSLFFLTIASLHPRTSQHLPTSVTSAVHGALEKIHPSQHEKLAYTTFLAGTVASSENITANDFDLDVYFQAARLLGYHVMHKPSTRTRRGVDWVVLVTPTVPELKKERLRADGAIVVEVDPVETGDWFHPGLEKWSEVMSKLRLWQLTEYDRMLFLDTDSVLIKNIDGIWEDPGAMMVKSVREPVSPVMDDETPIPEKFLFASVPESKPEHNFPPKDSDFWHGHNYFNAGFFMLSPSTELFDHYLSIASPANASQPKFNSACPEQNLLNYAHRREGAMPWQDLAVTWNIIRASKKDIDRGAFSLHTKWWNANQDIQEFLGKELERMKGFYEGWDERRREVEGAVVPGTAMKLKRWVKKQVYEWTDVPV</sequence>
<keyword evidence="1" id="KW-0812">Transmembrane</keyword>
<keyword evidence="1" id="KW-0472">Membrane</keyword>
<organism evidence="2 3">
    <name type="scientific">Patellaria atrata CBS 101060</name>
    <dbReference type="NCBI Taxonomy" id="1346257"/>
    <lineage>
        <taxon>Eukaryota</taxon>
        <taxon>Fungi</taxon>
        <taxon>Dikarya</taxon>
        <taxon>Ascomycota</taxon>
        <taxon>Pezizomycotina</taxon>
        <taxon>Dothideomycetes</taxon>
        <taxon>Dothideomycetes incertae sedis</taxon>
        <taxon>Patellariales</taxon>
        <taxon>Patellariaceae</taxon>
        <taxon>Patellaria</taxon>
    </lineage>
</organism>
<accession>A0A9P4S1Y3</accession>
<dbReference type="OrthoDB" id="2014201at2759"/>
<dbReference type="AlphaFoldDB" id="A0A9P4S1Y3"/>
<dbReference type="InterPro" id="IPR029044">
    <property type="entry name" value="Nucleotide-diphossugar_trans"/>
</dbReference>
<dbReference type="InterPro" id="IPR050587">
    <property type="entry name" value="GNT1/Glycosyltrans_8"/>
</dbReference>
<name>A0A9P4S1Y3_9PEZI</name>
<evidence type="ECO:0000256" key="1">
    <source>
        <dbReference type="SAM" id="Phobius"/>
    </source>
</evidence>
<dbReference type="GO" id="GO:0016757">
    <property type="term" value="F:glycosyltransferase activity"/>
    <property type="evidence" value="ECO:0007669"/>
    <property type="project" value="InterPro"/>
</dbReference>
<evidence type="ECO:0000313" key="2">
    <source>
        <dbReference type="EMBL" id="KAF2834634.1"/>
    </source>
</evidence>